<dbReference type="Proteomes" id="UP001283361">
    <property type="component" value="Unassembled WGS sequence"/>
</dbReference>
<keyword evidence="2" id="KW-1185">Reference proteome</keyword>
<dbReference type="EMBL" id="JAWDGP010001161">
    <property type="protein sequence ID" value="KAK3793974.1"/>
    <property type="molecule type" value="Genomic_DNA"/>
</dbReference>
<proteinExistence type="predicted"/>
<sequence length="87" mass="10176">MWRNGTRLEARETSRAGCAVMLHNEADTIKFDVCFYKIGMFLHYEFPYLEPGHGMSIVYPGGWSRRGHCDQQDIFPFSSWRTNLNIN</sequence>
<protein>
    <submittedName>
        <fullName evidence="1">Uncharacterized protein</fullName>
    </submittedName>
</protein>
<accession>A0AAE1AU01</accession>
<organism evidence="1 2">
    <name type="scientific">Elysia crispata</name>
    <name type="common">lettuce slug</name>
    <dbReference type="NCBI Taxonomy" id="231223"/>
    <lineage>
        <taxon>Eukaryota</taxon>
        <taxon>Metazoa</taxon>
        <taxon>Spiralia</taxon>
        <taxon>Lophotrochozoa</taxon>
        <taxon>Mollusca</taxon>
        <taxon>Gastropoda</taxon>
        <taxon>Heterobranchia</taxon>
        <taxon>Euthyneura</taxon>
        <taxon>Panpulmonata</taxon>
        <taxon>Sacoglossa</taxon>
        <taxon>Placobranchoidea</taxon>
        <taxon>Plakobranchidae</taxon>
        <taxon>Elysia</taxon>
    </lineage>
</organism>
<gene>
    <name evidence="1" type="ORF">RRG08_018243</name>
</gene>
<name>A0AAE1AU01_9GAST</name>
<evidence type="ECO:0000313" key="2">
    <source>
        <dbReference type="Proteomes" id="UP001283361"/>
    </source>
</evidence>
<comment type="caution">
    <text evidence="1">The sequence shown here is derived from an EMBL/GenBank/DDBJ whole genome shotgun (WGS) entry which is preliminary data.</text>
</comment>
<reference evidence="1" key="1">
    <citation type="journal article" date="2023" name="G3 (Bethesda)">
        <title>A reference genome for the long-term kleptoplast-retaining sea slug Elysia crispata morphotype clarki.</title>
        <authorList>
            <person name="Eastman K.E."/>
            <person name="Pendleton A.L."/>
            <person name="Shaikh M.A."/>
            <person name="Suttiyut T."/>
            <person name="Ogas R."/>
            <person name="Tomko P."/>
            <person name="Gavelis G."/>
            <person name="Widhalm J.R."/>
            <person name="Wisecaver J.H."/>
        </authorList>
    </citation>
    <scope>NUCLEOTIDE SEQUENCE</scope>
    <source>
        <strain evidence="1">ECLA1</strain>
    </source>
</reference>
<dbReference type="AlphaFoldDB" id="A0AAE1AU01"/>
<evidence type="ECO:0000313" key="1">
    <source>
        <dbReference type="EMBL" id="KAK3793974.1"/>
    </source>
</evidence>